<dbReference type="EMBL" id="BAAAXF010000014">
    <property type="protein sequence ID" value="GAA3494230.1"/>
    <property type="molecule type" value="Genomic_DNA"/>
</dbReference>
<evidence type="ECO:0008006" key="4">
    <source>
        <dbReference type="Google" id="ProtNLM"/>
    </source>
</evidence>
<sequence length="56" mass="5698">MAKALARAFAEGVAVGVAEKHWAADCADFASGDSADDFEEGTDGDRRVAHSGCGVV</sequence>
<evidence type="ECO:0000313" key="3">
    <source>
        <dbReference type="Proteomes" id="UP001501455"/>
    </source>
</evidence>
<feature type="region of interest" description="Disordered" evidence="1">
    <location>
        <begin position="37"/>
        <end position="56"/>
    </location>
</feature>
<reference evidence="3" key="1">
    <citation type="journal article" date="2019" name="Int. J. Syst. Evol. Microbiol.">
        <title>The Global Catalogue of Microorganisms (GCM) 10K type strain sequencing project: providing services to taxonomists for standard genome sequencing and annotation.</title>
        <authorList>
            <consortium name="The Broad Institute Genomics Platform"/>
            <consortium name="The Broad Institute Genome Sequencing Center for Infectious Disease"/>
            <person name="Wu L."/>
            <person name="Ma J."/>
        </authorList>
    </citation>
    <scope>NUCLEOTIDE SEQUENCE [LARGE SCALE GENOMIC DNA]</scope>
    <source>
        <strain evidence="3">JCM 4816</strain>
    </source>
</reference>
<organism evidence="2 3">
    <name type="scientific">Streptomyces prasinosporus</name>
    <dbReference type="NCBI Taxonomy" id="68256"/>
    <lineage>
        <taxon>Bacteria</taxon>
        <taxon>Bacillati</taxon>
        <taxon>Actinomycetota</taxon>
        <taxon>Actinomycetes</taxon>
        <taxon>Kitasatosporales</taxon>
        <taxon>Streptomycetaceae</taxon>
        <taxon>Streptomyces</taxon>
        <taxon>Streptomyces albogriseolus group</taxon>
    </lineage>
</organism>
<proteinExistence type="predicted"/>
<accession>A0ABP6TGF0</accession>
<dbReference type="Proteomes" id="UP001501455">
    <property type="component" value="Unassembled WGS sequence"/>
</dbReference>
<evidence type="ECO:0000256" key="1">
    <source>
        <dbReference type="SAM" id="MobiDB-lite"/>
    </source>
</evidence>
<keyword evidence="3" id="KW-1185">Reference proteome</keyword>
<gene>
    <name evidence="2" type="ORF">GCM10019016_013290</name>
</gene>
<comment type="caution">
    <text evidence="2">The sequence shown here is derived from an EMBL/GenBank/DDBJ whole genome shotgun (WGS) entry which is preliminary data.</text>
</comment>
<evidence type="ECO:0000313" key="2">
    <source>
        <dbReference type="EMBL" id="GAA3494230.1"/>
    </source>
</evidence>
<name>A0ABP6TGF0_9ACTN</name>
<protein>
    <recommendedName>
        <fullName evidence="4">Transposase</fullName>
    </recommendedName>
</protein>